<dbReference type="Proteomes" id="UP000438699">
    <property type="component" value="Unassembled WGS sequence"/>
</dbReference>
<feature type="domain" description="SfsA N-terminal OB" evidence="3">
    <location>
        <begin position="20"/>
        <end position="85"/>
    </location>
</feature>
<proteinExistence type="inferred from homology"/>
<gene>
    <name evidence="1 4" type="primary">sfsA</name>
    <name evidence="4" type="ORF">F8A88_09030</name>
</gene>
<organism evidence="4 5">
    <name type="scientific">Pseudodesulfovibrio senegalensis</name>
    <dbReference type="NCBI Taxonomy" id="1721087"/>
    <lineage>
        <taxon>Bacteria</taxon>
        <taxon>Pseudomonadati</taxon>
        <taxon>Thermodesulfobacteriota</taxon>
        <taxon>Desulfovibrionia</taxon>
        <taxon>Desulfovibrionales</taxon>
        <taxon>Desulfovibrionaceae</taxon>
    </lineage>
</organism>
<dbReference type="AlphaFoldDB" id="A0A6N6N244"/>
<dbReference type="GO" id="GO:0003677">
    <property type="term" value="F:DNA binding"/>
    <property type="evidence" value="ECO:0007669"/>
    <property type="project" value="InterPro"/>
</dbReference>
<protein>
    <recommendedName>
        <fullName evidence="1">Sugar fermentation stimulation protein homolog</fullName>
    </recommendedName>
</protein>
<dbReference type="Pfam" id="PF17746">
    <property type="entry name" value="SfsA_N"/>
    <property type="match status" value="1"/>
</dbReference>
<keyword evidence="5" id="KW-1185">Reference proteome</keyword>
<dbReference type="PANTHER" id="PTHR30545:SF2">
    <property type="entry name" value="SUGAR FERMENTATION STIMULATION PROTEIN A"/>
    <property type="match status" value="1"/>
</dbReference>
<evidence type="ECO:0000313" key="4">
    <source>
        <dbReference type="EMBL" id="KAB1441728.1"/>
    </source>
</evidence>
<evidence type="ECO:0000259" key="3">
    <source>
        <dbReference type="Pfam" id="PF17746"/>
    </source>
</evidence>
<dbReference type="Gene3D" id="3.40.1350.60">
    <property type="match status" value="1"/>
</dbReference>
<comment type="similarity">
    <text evidence="1">Belongs to the SfsA family.</text>
</comment>
<evidence type="ECO:0000256" key="1">
    <source>
        <dbReference type="HAMAP-Rule" id="MF_00095"/>
    </source>
</evidence>
<dbReference type="HAMAP" id="MF_00095">
    <property type="entry name" value="SfsA"/>
    <property type="match status" value="1"/>
</dbReference>
<sequence length="237" mass="26396">MIDSCMLPYPEGMVAASFAERRKRFTVYGELPDGTSVAAHTNNTGSMAGLLRPGRDMLLSPAANPARKLRWTLEAVRVHGSWVGVNTATPNRMLRRAWETDALPEMRGYDAFRAEARYGQSRLDALLTGKQGELWVECKNVTLVEDCVAAFPDAVTERGQKHLRELMGLARTGVRVALFFLVQRMDGQCFGPADYVDPVYAELFYEAMSAGVEMWPWVARVDERGIALDHRLEVVGA</sequence>
<dbReference type="OrthoDB" id="9802365at2"/>
<dbReference type="InterPro" id="IPR005224">
    <property type="entry name" value="SfsA"/>
</dbReference>
<name>A0A6N6N244_9BACT</name>
<feature type="domain" description="Sugar fermentation stimulation protein C-terminal" evidence="2">
    <location>
        <begin position="89"/>
        <end position="224"/>
    </location>
</feature>
<dbReference type="EMBL" id="WAIE01000003">
    <property type="protein sequence ID" value="KAB1441728.1"/>
    <property type="molecule type" value="Genomic_DNA"/>
</dbReference>
<reference evidence="4 5" key="1">
    <citation type="journal article" date="2017" name="Int. J. Syst. Evol. Microbiol.">
        <title>Desulfovibrio senegalensis sp. nov., a mesophilic sulfate reducer isolated from marine sediment.</title>
        <authorList>
            <person name="Thioye A."/>
            <person name="Gam Z.B.A."/>
            <person name="Mbengue M."/>
            <person name="Cayol J.L."/>
            <person name="Joseph-Bartoli M."/>
            <person name="Toure-Kane C."/>
            <person name="Labat M."/>
        </authorList>
    </citation>
    <scope>NUCLEOTIDE SEQUENCE [LARGE SCALE GENOMIC DNA]</scope>
    <source>
        <strain evidence="4 5">DSM 101509</strain>
    </source>
</reference>
<dbReference type="Pfam" id="PF03749">
    <property type="entry name" value="SfsA"/>
    <property type="match status" value="1"/>
</dbReference>
<evidence type="ECO:0000313" key="5">
    <source>
        <dbReference type="Proteomes" id="UP000438699"/>
    </source>
</evidence>
<evidence type="ECO:0000259" key="2">
    <source>
        <dbReference type="Pfam" id="PF03749"/>
    </source>
</evidence>
<comment type="caution">
    <text evidence="4">The sequence shown here is derived from an EMBL/GenBank/DDBJ whole genome shotgun (WGS) entry which is preliminary data.</text>
</comment>
<dbReference type="Gene3D" id="2.40.50.580">
    <property type="match status" value="1"/>
</dbReference>
<dbReference type="NCBIfam" id="TIGR00230">
    <property type="entry name" value="sfsA"/>
    <property type="match status" value="1"/>
</dbReference>
<accession>A0A6N6N244</accession>
<dbReference type="PANTHER" id="PTHR30545">
    <property type="entry name" value="SUGAR FERMENTATION STIMULATION PROTEIN A"/>
    <property type="match status" value="1"/>
</dbReference>
<dbReference type="RefSeq" id="WP_151150820.1">
    <property type="nucleotide sequence ID" value="NZ_WAIE01000003.1"/>
</dbReference>
<dbReference type="InterPro" id="IPR041465">
    <property type="entry name" value="SfsA_N"/>
</dbReference>
<dbReference type="CDD" id="cd22359">
    <property type="entry name" value="SfsA-like_bacterial"/>
    <property type="match status" value="1"/>
</dbReference>
<dbReference type="InterPro" id="IPR040452">
    <property type="entry name" value="SfsA_C"/>
</dbReference>